<dbReference type="Proteomes" id="UP001183777">
    <property type="component" value="Unassembled WGS sequence"/>
</dbReference>
<feature type="region of interest" description="Disordered" evidence="1">
    <location>
        <begin position="1"/>
        <end position="23"/>
    </location>
</feature>
<sequence length="47" mass="4719">MGRAHGGADGATTKPWSLGEHPPSACGVCEREPSAYETGAVTKGFGS</sequence>
<comment type="caution">
    <text evidence="2">The sequence shown here is derived from an EMBL/GenBank/DDBJ whole genome shotgun (WGS) entry which is preliminary data.</text>
</comment>
<dbReference type="EMBL" id="JAVREX010000003">
    <property type="protein sequence ID" value="MDT0427686.1"/>
    <property type="molecule type" value="Genomic_DNA"/>
</dbReference>
<organism evidence="2 3">
    <name type="scientific">Streptomyces salyersiae</name>
    <dbReference type="NCBI Taxonomy" id="3075530"/>
    <lineage>
        <taxon>Bacteria</taxon>
        <taxon>Bacillati</taxon>
        <taxon>Actinomycetota</taxon>
        <taxon>Actinomycetes</taxon>
        <taxon>Kitasatosporales</taxon>
        <taxon>Streptomycetaceae</taxon>
        <taxon>Streptomyces</taxon>
    </lineage>
</organism>
<evidence type="ECO:0000313" key="2">
    <source>
        <dbReference type="EMBL" id="MDT0427686.1"/>
    </source>
</evidence>
<evidence type="ECO:0000256" key="1">
    <source>
        <dbReference type="SAM" id="MobiDB-lite"/>
    </source>
</evidence>
<reference evidence="3" key="1">
    <citation type="submission" date="2023-07" db="EMBL/GenBank/DDBJ databases">
        <title>30 novel species of actinomycetes from the DSMZ collection.</title>
        <authorList>
            <person name="Nouioui I."/>
        </authorList>
    </citation>
    <scope>NUCLEOTIDE SEQUENCE [LARGE SCALE GENOMIC DNA]</scope>
    <source>
        <strain evidence="3">DSM 41770</strain>
    </source>
</reference>
<gene>
    <name evidence="2" type="ORF">RM649_08545</name>
</gene>
<keyword evidence="3" id="KW-1185">Reference proteome</keyword>
<protein>
    <submittedName>
        <fullName evidence="2">Aldehyde dehydrogenase</fullName>
    </submittedName>
</protein>
<accession>A0ABU2RGG7</accession>
<name>A0ABU2RGG7_9ACTN</name>
<evidence type="ECO:0000313" key="3">
    <source>
        <dbReference type="Proteomes" id="UP001183777"/>
    </source>
</evidence>
<proteinExistence type="predicted"/>
<dbReference type="RefSeq" id="WP_234460607.1">
    <property type="nucleotide sequence ID" value="NZ_JAVREX010000003.1"/>
</dbReference>